<comment type="similarity">
    <text evidence="3">Belongs to the TVP18 family.</text>
</comment>
<feature type="transmembrane region" description="Helical" evidence="10">
    <location>
        <begin position="120"/>
        <end position="138"/>
    </location>
</feature>
<protein>
    <recommendedName>
        <fullName evidence="4">Golgi apparatus membrane protein TVP18</fullName>
    </recommendedName>
    <alternativeName>
        <fullName evidence="5">Golgi apparatus membrane protein tvp18</fullName>
    </alternativeName>
</protein>
<dbReference type="GO" id="GO:0000139">
    <property type="term" value="C:Golgi membrane"/>
    <property type="evidence" value="ECO:0007669"/>
    <property type="project" value="UniProtKB-SubCell"/>
</dbReference>
<gene>
    <name evidence="11" type="primary">TBLA0G02240</name>
    <name evidence="11" type="ORF">TBLA_0G02240</name>
</gene>
<evidence type="ECO:0000256" key="8">
    <source>
        <dbReference type="ARBA" id="ARBA00023034"/>
    </source>
</evidence>
<dbReference type="OMA" id="IYAQWLG"/>
<dbReference type="InterPro" id="IPR019365">
    <property type="entry name" value="TVP18/Ca-channel_flower"/>
</dbReference>
<dbReference type="SMART" id="SM01077">
    <property type="entry name" value="Cg6151-P"/>
    <property type="match status" value="1"/>
</dbReference>
<accession>I2H712</accession>
<dbReference type="eggNOG" id="ENOG502S3AC">
    <property type="taxonomic scope" value="Eukaryota"/>
</dbReference>
<keyword evidence="12" id="KW-1185">Reference proteome</keyword>
<evidence type="ECO:0000313" key="11">
    <source>
        <dbReference type="EMBL" id="CCH62164.1"/>
    </source>
</evidence>
<dbReference type="PANTHER" id="PTHR13314:SF2">
    <property type="entry name" value="CALCIUM CHANNEL FLOWER HOMOLOG"/>
    <property type="match status" value="1"/>
</dbReference>
<keyword evidence="7 10" id="KW-1133">Transmembrane helix</keyword>
<dbReference type="GeneID" id="14497296"/>
<sequence>MGVALQEFLNINGIVRGLKSFNFSLYGQWFGYINILLCVALGIANLFHVNPVIAFGIVSIIQSFIILFVEVPFLLKICPLSDNFIAFIKHFQTNGFRCIFYIAMATVQWCSIILKATSLIVVAIGLTISAISYAVAYFKNQEFQNVSIIKNPTDDDFPREAVVREML</sequence>
<dbReference type="AlphaFoldDB" id="I2H712"/>
<dbReference type="Proteomes" id="UP000002866">
    <property type="component" value="Chromosome 7"/>
</dbReference>
<dbReference type="RefSeq" id="XP_004181683.1">
    <property type="nucleotide sequence ID" value="XM_004181635.1"/>
</dbReference>
<keyword evidence="8" id="KW-0333">Golgi apparatus</keyword>
<evidence type="ECO:0000256" key="2">
    <source>
        <dbReference type="ARBA" id="ARBA00004653"/>
    </source>
</evidence>
<evidence type="ECO:0000256" key="9">
    <source>
        <dbReference type="ARBA" id="ARBA00023136"/>
    </source>
</evidence>
<dbReference type="GO" id="GO:0016192">
    <property type="term" value="P:vesicle-mediated transport"/>
    <property type="evidence" value="ECO:0007669"/>
    <property type="project" value="EnsemblFungi"/>
</dbReference>
<dbReference type="InParanoid" id="I2H712"/>
<evidence type="ECO:0000256" key="7">
    <source>
        <dbReference type="ARBA" id="ARBA00022989"/>
    </source>
</evidence>
<feature type="transmembrane region" description="Helical" evidence="10">
    <location>
        <begin position="53"/>
        <end position="75"/>
    </location>
</feature>
<reference evidence="11 12" key="1">
    <citation type="journal article" date="2011" name="Proc. Natl. Acad. Sci. U.S.A.">
        <title>Evolutionary erosion of yeast sex chromosomes by mating-type switching accidents.</title>
        <authorList>
            <person name="Gordon J.L."/>
            <person name="Armisen D."/>
            <person name="Proux-Wera E."/>
            <person name="Oheigeartaigh S.S."/>
            <person name="Byrne K.P."/>
            <person name="Wolfe K.H."/>
        </authorList>
    </citation>
    <scope>NUCLEOTIDE SEQUENCE [LARGE SCALE GENOMIC DNA]</scope>
    <source>
        <strain evidence="12">ATCC 34711 / CBS 6284 / DSM 70876 / NBRC 10599 / NRRL Y-10934 / UCD 77-7</strain>
    </source>
</reference>
<proteinExistence type="inferred from homology"/>
<evidence type="ECO:0000256" key="6">
    <source>
        <dbReference type="ARBA" id="ARBA00022692"/>
    </source>
</evidence>
<feature type="transmembrane region" description="Helical" evidence="10">
    <location>
        <begin position="96"/>
        <end position="114"/>
    </location>
</feature>
<dbReference type="KEGG" id="tbl:TBLA_0G02240"/>
<feature type="transmembrane region" description="Helical" evidence="10">
    <location>
        <begin position="29"/>
        <end position="47"/>
    </location>
</feature>
<evidence type="ECO:0000256" key="1">
    <source>
        <dbReference type="ARBA" id="ARBA00003246"/>
    </source>
</evidence>
<dbReference type="PANTHER" id="PTHR13314">
    <property type="entry name" value="CALCIUM CHANNEL FLOWER HOMOLOG"/>
    <property type="match status" value="1"/>
</dbReference>
<comment type="function">
    <text evidence="1">Golgi membrane protein involved in vesicular trafficking.</text>
</comment>
<name>I2H712_HENB6</name>
<evidence type="ECO:0000256" key="10">
    <source>
        <dbReference type="SAM" id="Phobius"/>
    </source>
</evidence>
<dbReference type="OrthoDB" id="5591789at2759"/>
<dbReference type="Pfam" id="PF10233">
    <property type="entry name" value="Cg6151-P"/>
    <property type="match status" value="1"/>
</dbReference>
<dbReference type="STRING" id="1071380.I2H712"/>
<dbReference type="EMBL" id="HE806322">
    <property type="protein sequence ID" value="CCH62164.1"/>
    <property type="molecule type" value="Genomic_DNA"/>
</dbReference>
<evidence type="ECO:0000313" key="12">
    <source>
        <dbReference type="Proteomes" id="UP000002866"/>
    </source>
</evidence>
<evidence type="ECO:0000256" key="3">
    <source>
        <dbReference type="ARBA" id="ARBA00005738"/>
    </source>
</evidence>
<dbReference type="HOGENOM" id="CLU_118698_1_0_1"/>
<evidence type="ECO:0000256" key="4">
    <source>
        <dbReference type="ARBA" id="ARBA00013563"/>
    </source>
</evidence>
<keyword evidence="9 10" id="KW-0472">Membrane</keyword>
<keyword evidence="6 10" id="KW-0812">Transmembrane</keyword>
<dbReference type="FunCoup" id="I2H712">
    <property type="interactions" value="67"/>
</dbReference>
<organism evidence="11 12">
    <name type="scientific">Henningerozyma blattae (strain ATCC 34711 / CBS 6284 / DSM 70876 / NBRC 10599 / NRRL Y-10934 / UCD 77-7)</name>
    <name type="common">Yeast</name>
    <name type="synonym">Tetrapisispora blattae</name>
    <dbReference type="NCBI Taxonomy" id="1071380"/>
    <lineage>
        <taxon>Eukaryota</taxon>
        <taxon>Fungi</taxon>
        <taxon>Dikarya</taxon>
        <taxon>Ascomycota</taxon>
        <taxon>Saccharomycotina</taxon>
        <taxon>Saccharomycetes</taxon>
        <taxon>Saccharomycetales</taxon>
        <taxon>Saccharomycetaceae</taxon>
        <taxon>Henningerozyma</taxon>
    </lineage>
</organism>
<evidence type="ECO:0000256" key="5">
    <source>
        <dbReference type="ARBA" id="ARBA00020655"/>
    </source>
</evidence>
<comment type="subcellular location">
    <subcellularLocation>
        <location evidence="2">Golgi apparatus membrane</location>
        <topology evidence="2">Multi-pass membrane protein</topology>
    </subcellularLocation>
</comment>